<evidence type="ECO:0000313" key="1">
    <source>
        <dbReference type="EMBL" id="MDH6181256.1"/>
    </source>
</evidence>
<protein>
    <submittedName>
        <fullName evidence="1">Uncharacterized protein</fullName>
    </submittedName>
</protein>
<evidence type="ECO:0000313" key="2">
    <source>
        <dbReference type="Proteomes" id="UP001160142"/>
    </source>
</evidence>
<dbReference type="Proteomes" id="UP001160142">
    <property type="component" value="Unassembled WGS sequence"/>
</dbReference>
<dbReference type="PROSITE" id="PS51257">
    <property type="entry name" value="PROKAR_LIPOPROTEIN"/>
    <property type="match status" value="1"/>
</dbReference>
<proteinExistence type="predicted"/>
<dbReference type="RefSeq" id="WP_322133575.1">
    <property type="nucleotide sequence ID" value="NZ_CP085036.1"/>
</dbReference>
<sequence>MSNARQITDVRRTRTRRVLTAASILVMPMLLSACLALHRVTFESAVGTWVYEESDEFSTLIIRPDGTFEAWNFPAEFITEGWSFDTDWDGRIDWDDSVTARGTVTWFGRDDEFAFHFDEPSDFQGETLWGWIRVARGEIFFNAGYFDFPHQFSYVRRAADAGAPRMADQMSQTGAVTGIPY</sequence>
<accession>A0ABT6KN93</accession>
<reference evidence="1 2" key="1">
    <citation type="submission" date="2023-04" db="EMBL/GenBank/DDBJ databases">
        <title>Genome Encyclopedia of Bacteria and Archaea VI: Functional Genomics of Type Strains.</title>
        <authorList>
            <person name="Whitman W."/>
        </authorList>
    </citation>
    <scope>NUCLEOTIDE SEQUENCE [LARGE SCALE GENOMIC DNA]</scope>
    <source>
        <strain evidence="1 2">SG_E_30_P1</strain>
    </source>
</reference>
<organism evidence="1 2">
    <name type="scientific">Antiquaquibacter oligotrophicus</name>
    <dbReference type="NCBI Taxonomy" id="2880260"/>
    <lineage>
        <taxon>Bacteria</taxon>
        <taxon>Bacillati</taxon>
        <taxon>Actinomycetota</taxon>
        <taxon>Actinomycetes</taxon>
        <taxon>Micrococcales</taxon>
        <taxon>Microbacteriaceae</taxon>
        <taxon>Antiquaquibacter</taxon>
    </lineage>
</organism>
<name>A0ABT6KN93_9MICO</name>
<comment type="caution">
    <text evidence="1">The sequence shown here is derived from an EMBL/GenBank/DDBJ whole genome shotgun (WGS) entry which is preliminary data.</text>
</comment>
<keyword evidence="2" id="KW-1185">Reference proteome</keyword>
<gene>
    <name evidence="1" type="ORF">M2152_001438</name>
</gene>
<dbReference type="EMBL" id="JARXVQ010000001">
    <property type="protein sequence ID" value="MDH6181256.1"/>
    <property type="molecule type" value="Genomic_DNA"/>
</dbReference>